<reference evidence="2" key="1">
    <citation type="journal article" date="2020" name="Stud. Mycol.">
        <title>101 Dothideomycetes genomes: a test case for predicting lifestyles and emergence of pathogens.</title>
        <authorList>
            <person name="Haridas S."/>
            <person name="Albert R."/>
            <person name="Binder M."/>
            <person name="Bloem J."/>
            <person name="Labutti K."/>
            <person name="Salamov A."/>
            <person name="Andreopoulos B."/>
            <person name="Baker S."/>
            <person name="Barry K."/>
            <person name="Bills G."/>
            <person name="Bluhm B."/>
            <person name="Cannon C."/>
            <person name="Castanera R."/>
            <person name="Culley D."/>
            <person name="Daum C."/>
            <person name="Ezra D."/>
            <person name="Gonzalez J."/>
            <person name="Henrissat B."/>
            <person name="Kuo A."/>
            <person name="Liang C."/>
            <person name="Lipzen A."/>
            <person name="Lutzoni F."/>
            <person name="Magnuson J."/>
            <person name="Mondo S."/>
            <person name="Nolan M."/>
            <person name="Ohm R."/>
            <person name="Pangilinan J."/>
            <person name="Park H.-J."/>
            <person name="Ramirez L."/>
            <person name="Alfaro M."/>
            <person name="Sun H."/>
            <person name="Tritt A."/>
            <person name="Yoshinaga Y."/>
            <person name="Zwiers L.-H."/>
            <person name="Turgeon B."/>
            <person name="Goodwin S."/>
            <person name="Spatafora J."/>
            <person name="Crous P."/>
            <person name="Grigoriev I."/>
        </authorList>
    </citation>
    <scope>NUCLEOTIDE SEQUENCE</scope>
    <source>
        <strain evidence="2">CBS 109.77</strain>
    </source>
</reference>
<proteinExistence type="predicted"/>
<evidence type="ECO:0000256" key="1">
    <source>
        <dbReference type="SAM" id="MobiDB-lite"/>
    </source>
</evidence>
<feature type="region of interest" description="Disordered" evidence="1">
    <location>
        <begin position="43"/>
        <end position="79"/>
    </location>
</feature>
<gene>
    <name evidence="2" type="ORF">K505DRAFT_165452</name>
</gene>
<sequence length="79" mass="8480">MSCIVYATVAESENFRFLPSPYPHAPGDDPSVTPCSLSCPSAPSRLSSAGVSKSRTAWSNDSNQTQTSSCIRLSLSRQR</sequence>
<organism evidence="2 3">
    <name type="scientific">Melanomma pulvis-pyrius CBS 109.77</name>
    <dbReference type="NCBI Taxonomy" id="1314802"/>
    <lineage>
        <taxon>Eukaryota</taxon>
        <taxon>Fungi</taxon>
        <taxon>Dikarya</taxon>
        <taxon>Ascomycota</taxon>
        <taxon>Pezizomycotina</taxon>
        <taxon>Dothideomycetes</taxon>
        <taxon>Pleosporomycetidae</taxon>
        <taxon>Pleosporales</taxon>
        <taxon>Melanommataceae</taxon>
        <taxon>Melanomma</taxon>
    </lineage>
</organism>
<dbReference type="Proteomes" id="UP000799757">
    <property type="component" value="Unassembled WGS sequence"/>
</dbReference>
<protein>
    <submittedName>
        <fullName evidence="2">Uncharacterized protein</fullName>
    </submittedName>
</protein>
<dbReference type="AlphaFoldDB" id="A0A6A6WNP9"/>
<dbReference type="EMBL" id="MU002717">
    <property type="protein sequence ID" value="KAF2785710.1"/>
    <property type="molecule type" value="Genomic_DNA"/>
</dbReference>
<name>A0A6A6WNP9_9PLEO</name>
<accession>A0A6A6WNP9</accession>
<keyword evidence="3" id="KW-1185">Reference proteome</keyword>
<evidence type="ECO:0000313" key="2">
    <source>
        <dbReference type="EMBL" id="KAF2785710.1"/>
    </source>
</evidence>
<evidence type="ECO:0000313" key="3">
    <source>
        <dbReference type="Proteomes" id="UP000799757"/>
    </source>
</evidence>